<sequence length="71" mass="7762">MDDDGTTTIANLVDDGGLQIDEDGVRDVFSGDDLEEDGVKVGVLDLWSQLEEECVVFDLWTRLNKGINGGF</sequence>
<gene>
    <name evidence="1" type="ORF">D8674_004542</name>
</gene>
<dbReference type="Proteomes" id="UP000327157">
    <property type="component" value="Chromosome 10"/>
</dbReference>
<keyword evidence="2" id="KW-1185">Reference proteome</keyword>
<accession>A0A5N5FL04</accession>
<organism evidence="1 2">
    <name type="scientific">Pyrus ussuriensis x Pyrus communis</name>
    <dbReference type="NCBI Taxonomy" id="2448454"/>
    <lineage>
        <taxon>Eukaryota</taxon>
        <taxon>Viridiplantae</taxon>
        <taxon>Streptophyta</taxon>
        <taxon>Embryophyta</taxon>
        <taxon>Tracheophyta</taxon>
        <taxon>Spermatophyta</taxon>
        <taxon>Magnoliopsida</taxon>
        <taxon>eudicotyledons</taxon>
        <taxon>Gunneridae</taxon>
        <taxon>Pentapetalae</taxon>
        <taxon>rosids</taxon>
        <taxon>fabids</taxon>
        <taxon>Rosales</taxon>
        <taxon>Rosaceae</taxon>
        <taxon>Amygdaloideae</taxon>
        <taxon>Maleae</taxon>
        <taxon>Pyrus</taxon>
    </lineage>
</organism>
<name>A0A5N5FL04_9ROSA</name>
<evidence type="ECO:0000313" key="1">
    <source>
        <dbReference type="EMBL" id="KAB2603537.1"/>
    </source>
</evidence>
<reference evidence="1 2" key="3">
    <citation type="submission" date="2019-11" db="EMBL/GenBank/DDBJ databases">
        <title>A de novo genome assembly of a pear dwarfing rootstock.</title>
        <authorList>
            <person name="Wang F."/>
            <person name="Wang J."/>
            <person name="Li S."/>
            <person name="Zhang Y."/>
            <person name="Fang M."/>
            <person name="Ma L."/>
            <person name="Zhao Y."/>
            <person name="Jiang S."/>
        </authorList>
    </citation>
    <scope>NUCLEOTIDE SEQUENCE [LARGE SCALE GENOMIC DNA]</scope>
    <source>
        <strain evidence="1">S2</strain>
        <tissue evidence="1">Leaf</tissue>
    </source>
</reference>
<reference evidence="1 2" key="1">
    <citation type="submission" date="2019-09" db="EMBL/GenBank/DDBJ databases">
        <authorList>
            <person name="Ou C."/>
        </authorList>
    </citation>
    <scope>NUCLEOTIDE SEQUENCE [LARGE SCALE GENOMIC DNA]</scope>
    <source>
        <strain evidence="1">S2</strain>
        <tissue evidence="1">Leaf</tissue>
    </source>
</reference>
<proteinExistence type="predicted"/>
<protein>
    <submittedName>
        <fullName evidence="1">Uncharacterized protein</fullName>
    </submittedName>
</protein>
<dbReference type="EMBL" id="SMOL01000695">
    <property type="protein sequence ID" value="KAB2603537.1"/>
    <property type="molecule type" value="Genomic_DNA"/>
</dbReference>
<dbReference type="AlphaFoldDB" id="A0A5N5FL04"/>
<evidence type="ECO:0000313" key="2">
    <source>
        <dbReference type="Proteomes" id="UP000327157"/>
    </source>
</evidence>
<reference evidence="2" key="2">
    <citation type="submission" date="2019-10" db="EMBL/GenBank/DDBJ databases">
        <title>A de novo genome assembly of a pear dwarfing rootstock.</title>
        <authorList>
            <person name="Wang F."/>
            <person name="Wang J."/>
            <person name="Li S."/>
            <person name="Zhang Y."/>
            <person name="Fang M."/>
            <person name="Ma L."/>
            <person name="Zhao Y."/>
            <person name="Jiang S."/>
        </authorList>
    </citation>
    <scope>NUCLEOTIDE SEQUENCE [LARGE SCALE GENOMIC DNA]</scope>
</reference>
<comment type="caution">
    <text evidence="1">The sequence shown here is derived from an EMBL/GenBank/DDBJ whole genome shotgun (WGS) entry which is preliminary data.</text>
</comment>